<evidence type="ECO:0000256" key="2">
    <source>
        <dbReference type="ARBA" id="ARBA00022803"/>
    </source>
</evidence>
<evidence type="ECO:0000256" key="3">
    <source>
        <dbReference type="SAM" id="MobiDB-lite"/>
    </source>
</evidence>
<keyword evidence="2" id="KW-0802">TPR repeat</keyword>
<dbReference type="AlphaFoldDB" id="A0A1P8WL81"/>
<protein>
    <submittedName>
        <fullName evidence="4">Putative PEP-CTERM system TPR-repeat lipoprotein</fullName>
    </submittedName>
</protein>
<dbReference type="PANTHER" id="PTHR45586">
    <property type="entry name" value="TPR REPEAT-CONTAINING PROTEIN PA4667"/>
    <property type="match status" value="1"/>
</dbReference>
<accession>A0A1P8WL81</accession>
<dbReference type="SUPFAM" id="SSF48452">
    <property type="entry name" value="TPR-like"/>
    <property type="match status" value="1"/>
</dbReference>
<keyword evidence="1" id="KW-0677">Repeat</keyword>
<dbReference type="OrthoDB" id="242313at2"/>
<evidence type="ECO:0000313" key="5">
    <source>
        <dbReference type="Proteomes" id="UP000187735"/>
    </source>
</evidence>
<keyword evidence="4" id="KW-0449">Lipoprotein</keyword>
<dbReference type="STRING" id="1891926.Fuma_04459"/>
<reference evidence="4 5" key="1">
    <citation type="journal article" date="2016" name="Front. Microbiol.">
        <title>Fuerstia marisgermanicae gen. nov., sp. nov., an Unusual Member of the Phylum Planctomycetes from the German Wadden Sea.</title>
        <authorList>
            <person name="Kohn T."/>
            <person name="Heuer A."/>
            <person name="Jogler M."/>
            <person name="Vollmers J."/>
            <person name="Boedeker C."/>
            <person name="Bunk B."/>
            <person name="Rast P."/>
            <person name="Borchert D."/>
            <person name="Glockner I."/>
            <person name="Freese H.M."/>
            <person name="Klenk H.P."/>
            <person name="Overmann J."/>
            <person name="Kaster A.K."/>
            <person name="Rohde M."/>
            <person name="Wiegand S."/>
            <person name="Jogler C."/>
        </authorList>
    </citation>
    <scope>NUCLEOTIDE SEQUENCE [LARGE SCALE GENOMIC DNA]</scope>
    <source>
        <strain evidence="4 5">NH11</strain>
    </source>
</reference>
<dbReference type="KEGG" id="fmr:Fuma_04459"/>
<evidence type="ECO:0000256" key="1">
    <source>
        <dbReference type="ARBA" id="ARBA00022737"/>
    </source>
</evidence>
<organism evidence="4 5">
    <name type="scientific">Fuerstiella marisgermanici</name>
    <dbReference type="NCBI Taxonomy" id="1891926"/>
    <lineage>
        <taxon>Bacteria</taxon>
        <taxon>Pseudomonadati</taxon>
        <taxon>Planctomycetota</taxon>
        <taxon>Planctomycetia</taxon>
        <taxon>Planctomycetales</taxon>
        <taxon>Planctomycetaceae</taxon>
        <taxon>Fuerstiella</taxon>
    </lineage>
</organism>
<dbReference type="PANTHER" id="PTHR45586:SF1">
    <property type="entry name" value="LIPOPOLYSACCHARIDE ASSEMBLY PROTEIN B"/>
    <property type="match status" value="1"/>
</dbReference>
<dbReference type="EMBL" id="CP017641">
    <property type="protein sequence ID" value="APZ94820.1"/>
    <property type="molecule type" value="Genomic_DNA"/>
</dbReference>
<dbReference type="Pfam" id="PF13432">
    <property type="entry name" value="TPR_16"/>
    <property type="match status" value="1"/>
</dbReference>
<dbReference type="InterPro" id="IPR051012">
    <property type="entry name" value="CellSynth/LPSAsmb/PSIAsmb"/>
</dbReference>
<keyword evidence="5" id="KW-1185">Reference proteome</keyword>
<evidence type="ECO:0000313" key="4">
    <source>
        <dbReference type="EMBL" id="APZ94820.1"/>
    </source>
</evidence>
<proteinExistence type="predicted"/>
<dbReference type="RefSeq" id="WP_145944309.1">
    <property type="nucleotide sequence ID" value="NZ_CP017641.1"/>
</dbReference>
<feature type="region of interest" description="Disordered" evidence="3">
    <location>
        <begin position="678"/>
        <end position="707"/>
    </location>
</feature>
<dbReference type="InterPro" id="IPR011990">
    <property type="entry name" value="TPR-like_helical_dom_sf"/>
</dbReference>
<dbReference type="Proteomes" id="UP000187735">
    <property type="component" value="Chromosome"/>
</dbReference>
<name>A0A1P8WL81_9PLAN</name>
<dbReference type="Gene3D" id="1.25.40.10">
    <property type="entry name" value="Tetratricopeptide repeat domain"/>
    <property type="match status" value="2"/>
</dbReference>
<gene>
    <name evidence="4" type="ORF">Fuma_04459</name>
</gene>
<sequence length="707" mass="78090">MSHDPYSPCVCGSGKKLKFCCQDILSEMIRVEKLVESQPDAAEKLLRSLMTKHQDKEIVVTQLSAILMRKGNYTEAREQLVEFLRRHPDEPRALLALADVCLATEGFAASKRIVHRAFQLGARQYPNSVSMLATRIAGQMAQRGCAMAVREHLALAVRMSEGERRNSLLMQLANFESQRTIPFPFRGRLALLKAELGEEQQKEELRARRVSQLGCWEPAAILYTRLIEQQPNNGALWHNLGLCQAWDGRIEEAAKALHKAADLIEDYDTAVETETLAQLLDFDIAGDDSYGVVQQTIKVTSLSQLLTVLDADSRFARVQSSDDEAARDDGRVVAEYELLTHDIPEDGDLDSIPDVVADITIVEPEGADGGEPGALIVALDTDIDAALAAFRDVCGELALASDDDDKPVKLSQMPQICRAFDWKIHHADEIGASQYRTLNKNRLTTALSDWLDQPMKALNDESPAEAAKDANNLVQIGAAVLSLEVICNRMGYDPDLSDVRSRLGIPSPKPLEIDEQQSITSLPPIQFGRVTMSELTDEQVIDFVNRVTLLRHQLLLEQAIEELIGRPEALDKFPAMRAHLLRASVARENNDLALASQCFADAREAVEDAPDAFRTKLELDIRELSCRLDDPSDPELSKLLGALRDRYFLKIPEIEDVIREELANSGCSHLLDELEAAPAGAGEGGVWTPGAEKPAGEASKLWVPGQD</sequence>